<dbReference type="InterPro" id="IPR050134">
    <property type="entry name" value="NAD-dep_sirtuin_deacylases"/>
</dbReference>
<dbReference type="InterPro" id="IPR003000">
    <property type="entry name" value="Sirtuin"/>
</dbReference>
<dbReference type="PANTHER" id="PTHR11085">
    <property type="entry name" value="NAD-DEPENDENT PROTEIN DEACYLASE SIRTUIN-5, MITOCHONDRIAL-RELATED"/>
    <property type="match status" value="1"/>
</dbReference>
<evidence type="ECO:0000256" key="2">
    <source>
        <dbReference type="ARBA" id="ARBA00022679"/>
    </source>
</evidence>
<dbReference type="Gene3D" id="3.30.1600.10">
    <property type="entry name" value="SIR2/SIRT2 'Small Domain"/>
    <property type="match status" value="1"/>
</dbReference>
<comment type="caution">
    <text evidence="6">The sequence shown here is derived from an EMBL/GenBank/DDBJ whole genome shotgun (WGS) entry which is preliminary data.</text>
</comment>
<dbReference type="GO" id="GO:0046872">
    <property type="term" value="F:metal ion binding"/>
    <property type="evidence" value="ECO:0007669"/>
    <property type="project" value="UniProtKB-KW"/>
</dbReference>
<feature type="binding site" evidence="4">
    <location>
        <position position="129"/>
    </location>
    <ligand>
        <name>Zn(2+)</name>
        <dbReference type="ChEBI" id="CHEBI:29105"/>
    </ligand>
</feature>
<feature type="binding site" evidence="4">
    <location>
        <position position="155"/>
    </location>
    <ligand>
        <name>Zn(2+)</name>
        <dbReference type="ChEBI" id="CHEBI:29105"/>
    </ligand>
</feature>
<name>A0A497E6Y0_UNCAE</name>
<dbReference type="EMBL" id="QMPZ01000037">
    <property type="protein sequence ID" value="RLE09613.1"/>
    <property type="molecule type" value="Genomic_DNA"/>
</dbReference>
<proteinExistence type="predicted"/>
<evidence type="ECO:0000313" key="7">
    <source>
        <dbReference type="Proteomes" id="UP000279422"/>
    </source>
</evidence>
<dbReference type="PANTHER" id="PTHR11085:SF10">
    <property type="entry name" value="NAD-DEPENDENT PROTEIN DEACYLASE SIRTUIN-5, MITOCHONDRIAL-RELATED"/>
    <property type="match status" value="1"/>
</dbReference>
<evidence type="ECO:0000313" key="6">
    <source>
        <dbReference type="EMBL" id="RLE09613.1"/>
    </source>
</evidence>
<dbReference type="Pfam" id="PF02146">
    <property type="entry name" value="SIR2"/>
    <property type="match status" value="1"/>
</dbReference>
<organism evidence="6 7">
    <name type="scientific">Aerophobetes bacterium</name>
    <dbReference type="NCBI Taxonomy" id="2030807"/>
    <lineage>
        <taxon>Bacteria</taxon>
        <taxon>Candidatus Aerophobota</taxon>
    </lineage>
</organism>
<dbReference type="PROSITE" id="PS50305">
    <property type="entry name" value="SIRTUIN"/>
    <property type="match status" value="1"/>
</dbReference>
<evidence type="ECO:0000256" key="3">
    <source>
        <dbReference type="ARBA" id="ARBA00023027"/>
    </source>
</evidence>
<dbReference type="SUPFAM" id="SSF52467">
    <property type="entry name" value="DHS-like NAD/FAD-binding domain"/>
    <property type="match status" value="1"/>
</dbReference>
<dbReference type="GO" id="GO:0070403">
    <property type="term" value="F:NAD+ binding"/>
    <property type="evidence" value="ECO:0007669"/>
    <property type="project" value="InterPro"/>
</dbReference>
<dbReference type="Proteomes" id="UP000279422">
    <property type="component" value="Unassembled WGS sequence"/>
</dbReference>
<dbReference type="EC" id="2.3.1.286" evidence="1"/>
<keyword evidence="3" id="KW-0520">NAD</keyword>
<accession>A0A497E6Y0</accession>
<protein>
    <recommendedName>
        <fullName evidence="1">protein acetyllysine N-acetyltransferase</fullName>
        <ecNumber evidence="1">2.3.1.286</ecNumber>
    </recommendedName>
</protein>
<feature type="active site" description="Proton acceptor" evidence="4">
    <location>
        <position position="121"/>
    </location>
</feature>
<keyword evidence="4" id="KW-0479">Metal-binding</keyword>
<sequence>MKEEARRCAELIEKSKFIVALSGAGISTNAGIPDFRGPSGIYTTGRYDAEKVFKISCFLEDPRPFYDFARDFVKMAERIKPTFTHFFLAELERRGKVKGVITQNIDVLHQRAGSRNVLELHGSFWESYCLKCKKEFSYEEMKKKVFEEQVPRCRCGGVIKPDIVFFGEPVKHLDRAEELALQSDLFFVIGSSLTVYPAAMLPDLTRGKLVVVNKGQVNITSDKVELFVREDIDDFFKEVSSMME</sequence>
<dbReference type="InterPro" id="IPR026590">
    <property type="entry name" value="Ssirtuin_cat_dom"/>
</dbReference>
<dbReference type="GO" id="GO:0017136">
    <property type="term" value="F:histone deacetylase activity, NAD-dependent"/>
    <property type="evidence" value="ECO:0007669"/>
    <property type="project" value="TreeGrafter"/>
</dbReference>
<feature type="domain" description="Deacetylase sirtuin-type" evidence="5">
    <location>
        <begin position="1"/>
        <end position="244"/>
    </location>
</feature>
<dbReference type="AlphaFoldDB" id="A0A497E6Y0"/>
<evidence type="ECO:0000256" key="1">
    <source>
        <dbReference type="ARBA" id="ARBA00012928"/>
    </source>
</evidence>
<reference evidence="6 7" key="1">
    <citation type="submission" date="2018-06" db="EMBL/GenBank/DDBJ databases">
        <title>Extensive metabolic versatility and redundancy in microbially diverse, dynamic hydrothermal sediments.</title>
        <authorList>
            <person name="Dombrowski N."/>
            <person name="Teske A."/>
            <person name="Baker B.J."/>
        </authorList>
    </citation>
    <scope>NUCLEOTIDE SEQUENCE [LARGE SCALE GENOMIC DNA]</scope>
    <source>
        <strain evidence="6">B47_G16</strain>
    </source>
</reference>
<gene>
    <name evidence="6" type="ORF">DRJ00_03740</name>
</gene>
<evidence type="ECO:0000259" key="5">
    <source>
        <dbReference type="PROSITE" id="PS50305"/>
    </source>
</evidence>
<feature type="binding site" evidence="4">
    <location>
        <position position="132"/>
    </location>
    <ligand>
        <name>Zn(2+)</name>
        <dbReference type="ChEBI" id="CHEBI:29105"/>
    </ligand>
</feature>
<evidence type="ECO:0000256" key="4">
    <source>
        <dbReference type="PROSITE-ProRule" id="PRU00236"/>
    </source>
</evidence>
<dbReference type="CDD" id="cd01407">
    <property type="entry name" value="SIR2-fam"/>
    <property type="match status" value="1"/>
</dbReference>
<keyword evidence="4" id="KW-0862">Zinc</keyword>
<keyword evidence="2" id="KW-0808">Transferase</keyword>
<dbReference type="InterPro" id="IPR026591">
    <property type="entry name" value="Sirtuin_cat_small_dom_sf"/>
</dbReference>
<dbReference type="InterPro" id="IPR029035">
    <property type="entry name" value="DHS-like_NAD/FAD-binding_dom"/>
</dbReference>
<feature type="binding site" evidence="4">
    <location>
        <position position="153"/>
    </location>
    <ligand>
        <name>Zn(2+)</name>
        <dbReference type="ChEBI" id="CHEBI:29105"/>
    </ligand>
</feature>
<dbReference type="Gene3D" id="3.40.50.1220">
    <property type="entry name" value="TPP-binding domain"/>
    <property type="match status" value="1"/>
</dbReference>